<dbReference type="Gene3D" id="3.40.50.1820">
    <property type="entry name" value="alpha/beta hydrolase"/>
    <property type="match status" value="1"/>
</dbReference>
<dbReference type="InterPro" id="IPR050266">
    <property type="entry name" value="AB_hydrolase_sf"/>
</dbReference>
<dbReference type="SUPFAM" id="SSF53474">
    <property type="entry name" value="alpha/beta-Hydrolases"/>
    <property type="match status" value="1"/>
</dbReference>
<reference evidence="3 4" key="1">
    <citation type="journal article" date="2019" name="Nat. Ecol. Evol.">
        <title>Megaphylogeny resolves global patterns of mushroom evolution.</title>
        <authorList>
            <person name="Varga T."/>
            <person name="Krizsan K."/>
            <person name="Foldi C."/>
            <person name="Dima B."/>
            <person name="Sanchez-Garcia M."/>
            <person name="Sanchez-Ramirez S."/>
            <person name="Szollosi G.J."/>
            <person name="Szarkandi J.G."/>
            <person name="Papp V."/>
            <person name="Albert L."/>
            <person name="Andreopoulos W."/>
            <person name="Angelini C."/>
            <person name="Antonin V."/>
            <person name="Barry K.W."/>
            <person name="Bougher N.L."/>
            <person name="Buchanan P."/>
            <person name="Buyck B."/>
            <person name="Bense V."/>
            <person name="Catcheside P."/>
            <person name="Chovatia M."/>
            <person name="Cooper J."/>
            <person name="Damon W."/>
            <person name="Desjardin D."/>
            <person name="Finy P."/>
            <person name="Geml J."/>
            <person name="Haridas S."/>
            <person name="Hughes K."/>
            <person name="Justo A."/>
            <person name="Karasinski D."/>
            <person name="Kautmanova I."/>
            <person name="Kiss B."/>
            <person name="Kocsube S."/>
            <person name="Kotiranta H."/>
            <person name="LaButti K.M."/>
            <person name="Lechner B.E."/>
            <person name="Liimatainen K."/>
            <person name="Lipzen A."/>
            <person name="Lukacs Z."/>
            <person name="Mihaltcheva S."/>
            <person name="Morgado L.N."/>
            <person name="Niskanen T."/>
            <person name="Noordeloos M.E."/>
            <person name="Ohm R.A."/>
            <person name="Ortiz-Santana B."/>
            <person name="Ovrebo C."/>
            <person name="Racz N."/>
            <person name="Riley R."/>
            <person name="Savchenko A."/>
            <person name="Shiryaev A."/>
            <person name="Soop K."/>
            <person name="Spirin V."/>
            <person name="Szebenyi C."/>
            <person name="Tomsovsky M."/>
            <person name="Tulloss R.E."/>
            <person name="Uehling J."/>
            <person name="Grigoriev I.V."/>
            <person name="Vagvolgyi C."/>
            <person name="Papp T."/>
            <person name="Martin F.M."/>
            <person name="Miettinen O."/>
            <person name="Hibbett D.S."/>
            <person name="Nagy L.G."/>
        </authorList>
    </citation>
    <scope>NUCLEOTIDE SEQUENCE [LARGE SCALE GENOMIC DNA]</scope>
    <source>
        <strain evidence="3 4">OMC1185</strain>
    </source>
</reference>
<dbReference type="EMBL" id="ML213518">
    <property type="protein sequence ID" value="TFK48793.1"/>
    <property type="molecule type" value="Genomic_DNA"/>
</dbReference>
<evidence type="ECO:0000256" key="1">
    <source>
        <dbReference type="SAM" id="SignalP"/>
    </source>
</evidence>
<dbReference type="GO" id="GO:0016020">
    <property type="term" value="C:membrane"/>
    <property type="evidence" value="ECO:0007669"/>
    <property type="project" value="TreeGrafter"/>
</dbReference>
<dbReference type="Pfam" id="PF12697">
    <property type="entry name" value="Abhydrolase_6"/>
    <property type="match status" value="1"/>
</dbReference>
<sequence>MHSSSRFLSLLGLVYIALAQSMNQAGYNPRVGPPNANCTRQTYQLDITSNNTVFQNVDSNANETYITKLLQTFAPLPMNFSQEYEHPDKQPLSRQYSISGTFCTPMNGQVKNASHVQYLIHGVGFDSSYWDFAVDGSDEHSYVSAAAAAGYSTFRYDRLGTGLSEHPNDTYNVVQAPTDIAIATKLLEMLKNGNIGGQKFDKIVGVGHSYGSVQVQALSATVPRMLDAVLLQGFSTNATGQLQLLTSGAYSTATEVFPDRFKDSGLPSTYLVTLARQTQQLNFWYFPYYSGAAFNHNRQTEQPVTQAVLFTQMGLVQNATNFTGPVHVVTGANDWPFCFNDCYAVPANGARGSKPANFSVYIPDNTGHAVNAHYSAPQVYQEMLAFVSDAFAA</sequence>
<proteinExistence type="predicted"/>
<dbReference type="InterPro" id="IPR000073">
    <property type="entry name" value="AB_hydrolase_1"/>
</dbReference>
<evidence type="ECO:0000313" key="3">
    <source>
        <dbReference type="EMBL" id="TFK48793.1"/>
    </source>
</evidence>
<feature type="domain" description="AB hydrolase-1" evidence="2">
    <location>
        <begin position="119"/>
        <end position="372"/>
    </location>
</feature>
<keyword evidence="4" id="KW-1185">Reference proteome</keyword>
<dbReference type="InterPro" id="IPR029058">
    <property type="entry name" value="AB_hydrolase_fold"/>
</dbReference>
<dbReference type="OrthoDB" id="1743579at2759"/>
<keyword evidence="1" id="KW-0732">Signal</keyword>
<dbReference type="PANTHER" id="PTHR43798:SF33">
    <property type="entry name" value="HYDROLASE, PUTATIVE (AFU_ORTHOLOGUE AFUA_2G14860)-RELATED"/>
    <property type="match status" value="1"/>
</dbReference>
<evidence type="ECO:0000313" key="4">
    <source>
        <dbReference type="Proteomes" id="UP000305948"/>
    </source>
</evidence>
<feature type="signal peptide" evidence="1">
    <location>
        <begin position="1"/>
        <end position="19"/>
    </location>
</feature>
<gene>
    <name evidence="3" type="ORF">OE88DRAFT_1646893</name>
</gene>
<name>A0A5C3MV29_9AGAM</name>
<dbReference type="PANTHER" id="PTHR43798">
    <property type="entry name" value="MONOACYLGLYCEROL LIPASE"/>
    <property type="match status" value="1"/>
</dbReference>
<dbReference type="Proteomes" id="UP000305948">
    <property type="component" value="Unassembled WGS sequence"/>
</dbReference>
<protein>
    <submittedName>
        <fullName evidence="3">Alpha beta-hydrolase</fullName>
    </submittedName>
</protein>
<keyword evidence="3" id="KW-0378">Hydrolase</keyword>
<dbReference type="AlphaFoldDB" id="A0A5C3MV29"/>
<organism evidence="3 4">
    <name type="scientific">Heliocybe sulcata</name>
    <dbReference type="NCBI Taxonomy" id="5364"/>
    <lineage>
        <taxon>Eukaryota</taxon>
        <taxon>Fungi</taxon>
        <taxon>Dikarya</taxon>
        <taxon>Basidiomycota</taxon>
        <taxon>Agaricomycotina</taxon>
        <taxon>Agaricomycetes</taxon>
        <taxon>Gloeophyllales</taxon>
        <taxon>Gloeophyllaceae</taxon>
        <taxon>Heliocybe</taxon>
    </lineage>
</organism>
<dbReference type="GO" id="GO:0016787">
    <property type="term" value="F:hydrolase activity"/>
    <property type="evidence" value="ECO:0007669"/>
    <property type="project" value="UniProtKB-KW"/>
</dbReference>
<feature type="chain" id="PRO_5022819811" evidence="1">
    <location>
        <begin position="20"/>
        <end position="393"/>
    </location>
</feature>
<dbReference type="STRING" id="5364.A0A5C3MV29"/>
<evidence type="ECO:0000259" key="2">
    <source>
        <dbReference type="Pfam" id="PF12697"/>
    </source>
</evidence>
<accession>A0A5C3MV29</accession>